<comment type="caution">
    <text evidence="8">The sequence shown here is derived from an EMBL/GenBank/DDBJ whole genome shotgun (WGS) entry which is preliminary data.</text>
</comment>
<dbReference type="Pfam" id="PF07504">
    <property type="entry name" value="FTP"/>
    <property type="match status" value="1"/>
</dbReference>
<proteinExistence type="predicted"/>
<evidence type="ECO:0000256" key="1">
    <source>
        <dbReference type="ARBA" id="ARBA00022670"/>
    </source>
</evidence>
<gene>
    <name evidence="8" type="ORF">Q664_36555</name>
</gene>
<feature type="domain" description="FTP" evidence="7">
    <location>
        <begin position="90"/>
        <end position="138"/>
    </location>
</feature>
<keyword evidence="3" id="KW-0378">Hydrolase</keyword>
<organism evidence="8 9">
    <name type="scientific">Archangium violaceum Cb vi76</name>
    <dbReference type="NCBI Taxonomy" id="1406225"/>
    <lineage>
        <taxon>Bacteria</taxon>
        <taxon>Pseudomonadati</taxon>
        <taxon>Myxococcota</taxon>
        <taxon>Myxococcia</taxon>
        <taxon>Myxococcales</taxon>
        <taxon>Cystobacterineae</taxon>
        <taxon>Archangiaceae</taxon>
        <taxon>Archangium</taxon>
    </lineage>
</organism>
<feature type="non-terminal residue" evidence="8">
    <location>
        <position position="206"/>
    </location>
</feature>
<name>A0A084SL05_9BACT</name>
<evidence type="ECO:0000256" key="5">
    <source>
        <dbReference type="ARBA" id="ARBA00023049"/>
    </source>
</evidence>
<evidence type="ECO:0000259" key="7">
    <source>
        <dbReference type="Pfam" id="PF07504"/>
    </source>
</evidence>
<evidence type="ECO:0000256" key="6">
    <source>
        <dbReference type="SAM" id="SignalP"/>
    </source>
</evidence>
<evidence type="ECO:0000256" key="4">
    <source>
        <dbReference type="ARBA" id="ARBA00022833"/>
    </source>
</evidence>
<sequence length="206" mass="21575">MIRTRFLAAALLALPLAACEVDNSQLPEGAQKSDLAADSLGDVQAALAALPSAEVLGSNEDGVPFMLKGSLDNVNGLQGIAAAFRLDTSDLVMKRTTVDEQGNTHIRYGQTKNGLPVIGGELIIHKDASGKIFMANGSARDGEIVPAAARISGEAARAAALDNTVGRHIASEGEARLVYIRSEKDSRLKLVYEVVVTGEGADLPIR</sequence>
<keyword evidence="4" id="KW-0862">Zinc</keyword>
<dbReference type="GO" id="GO:0008237">
    <property type="term" value="F:metallopeptidase activity"/>
    <property type="evidence" value="ECO:0007669"/>
    <property type="project" value="UniProtKB-KW"/>
</dbReference>
<feature type="signal peptide" evidence="6">
    <location>
        <begin position="1"/>
        <end position="18"/>
    </location>
</feature>
<dbReference type="GO" id="GO:0046872">
    <property type="term" value="F:metal ion binding"/>
    <property type="evidence" value="ECO:0007669"/>
    <property type="project" value="UniProtKB-KW"/>
</dbReference>
<accession>A0A084SL05</accession>
<protein>
    <submittedName>
        <fullName evidence="8">Peptidase M4</fullName>
    </submittedName>
</protein>
<dbReference type="EMBL" id="JPMI01000259">
    <property type="protein sequence ID" value="KFA89140.1"/>
    <property type="molecule type" value="Genomic_DNA"/>
</dbReference>
<feature type="chain" id="PRO_5001781374" evidence="6">
    <location>
        <begin position="19"/>
        <end position="206"/>
    </location>
</feature>
<keyword evidence="1" id="KW-0645">Protease</keyword>
<evidence type="ECO:0000256" key="2">
    <source>
        <dbReference type="ARBA" id="ARBA00022723"/>
    </source>
</evidence>
<keyword evidence="2" id="KW-0479">Metal-binding</keyword>
<dbReference type="Gene3D" id="3.10.450.490">
    <property type="match status" value="1"/>
</dbReference>
<dbReference type="AlphaFoldDB" id="A0A084SL05"/>
<evidence type="ECO:0000313" key="8">
    <source>
        <dbReference type="EMBL" id="KFA89140.1"/>
    </source>
</evidence>
<evidence type="ECO:0000313" key="9">
    <source>
        <dbReference type="Proteomes" id="UP000028547"/>
    </source>
</evidence>
<dbReference type="Proteomes" id="UP000028547">
    <property type="component" value="Unassembled WGS sequence"/>
</dbReference>
<keyword evidence="5" id="KW-0482">Metalloprotease</keyword>
<dbReference type="GO" id="GO:0006508">
    <property type="term" value="P:proteolysis"/>
    <property type="evidence" value="ECO:0007669"/>
    <property type="project" value="UniProtKB-KW"/>
</dbReference>
<keyword evidence="6" id="KW-0732">Signal</keyword>
<reference evidence="8 9" key="1">
    <citation type="submission" date="2014-07" db="EMBL/GenBank/DDBJ databases">
        <title>Draft Genome Sequence of Gephyronic Acid Producer, Cystobacter violaceus Strain Cb vi76.</title>
        <authorList>
            <person name="Stevens D.C."/>
            <person name="Young J."/>
            <person name="Carmichael R."/>
            <person name="Tan J."/>
            <person name="Taylor R.E."/>
        </authorList>
    </citation>
    <scope>NUCLEOTIDE SEQUENCE [LARGE SCALE GENOMIC DNA]</scope>
    <source>
        <strain evidence="8 9">Cb vi76</strain>
    </source>
</reference>
<evidence type="ECO:0000256" key="3">
    <source>
        <dbReference type="ARBA" id="ARBA00022801"/>
    </source>
</evidence>
<dbReference type="InterPro" id="IPR011096">
    <property type="entry name" value="FTP_domain"/>
</dbReference>